<keyword evidence="3" id="KW-1185">Reference proteome</keyword>
<evidence type="ECO:0000313" key="2">
    <source>
        <dbReference type="EMBL" id="QNN60172.1"/>
    </source>
</evidence>
<dbReference type="InterPro" id="IPR012338">
    <property type="entry name" value="Beta-lactam/transpept-like"/>
</dbReference>
<gene>
    <name evidence="2" type="ORF">H9L01_07300</name>
</gene>
<name>A0A7G9RX47_9FIRM</name>
<organism evidence="2 3">
    <name type="scientific">Erysipelothrix inopinata</name>
    <dbReference type="NCBI Taxonomy" id="225084"/>
    <lineage>
        <taxon>Bacteria</taxon>
        <taxon>Bacillati</taxon>
        <taxon>Bacillota</taxon>
        <taxon>Erysipelotrichia</taxon>
        <taxon>Erysipelotrichales</taxon>
        <taxon>Erysipelotrichaceae</taxon>
        <taxon>Erysipelothrix</taxon>
    </lineage>
</organism>
<dbReference type="PANTHER" id="PTHR43283:SF7">
    <property type="entry name" value="BETA-LACTAMASE-RELATED DOMAIN-CONTAINING PROTEIN"/>
    <property type="match status" value="1"/>
</dbReference>
<dbReference type="SUPFAM" id="SSF56601">
    <property type="entry name" value="beta-lactamase/transpeptidase-like"/>
    <property type="match status" value="1"/>
</dbReference>
<dbReference type="AlphaFoldDB" id="A0A7G9RX47"/>
<accession>A0A7G9RX47</accession>
<evidence type="ECO:0000313" key="3">
    <source>
        <dbReference type="Proteomes" id="UP000515928"/>
    </source>
</evidence>
<protein>
    <submittedName>
        <fullName evidence="2">Serine hydrolase</fullName>
    </submittedName>
</protein>
<dbReference type="InterPro" id="IPR001466">
    <property type="entry name" value="Beta-lactam-related"/>
</dbReference>
<keyword evidence="2" id="KW-0378">Hydrolase</keyword>
<dbReference type="EMBL" id="CP060715">
    <property type="protein sequence ID" value="QNN60172.1"/>
    <property type="molecule type" value="Genomic_DNA"/>
</dbReference>
<dbReference type="KEGG" id="eio:H9L01_07300"/>
<dbReference type="Proteomes" id="UP000515928">
    <property type="component" value="Chromosome"/>
</dbReference>
<dbReference type="RefSeq" id="WP_187533304.1">
    <property type="nucleotide sequence ID" value="NZ_CBCSHU010000011.1"/>
</dbReference>
<feature type="domain" description="Beta-lactamase-related" evidence="1">
    <location>
        <begin position="25"/>
        <end position="307"/>
    </location>
</feature>
<dbReference type="PANTHER" id="PTHR43283">
    <property type="entry name" value="BETA-LACTAMASE-RELATED"/>
    <property type="match status" value="1"/>
</dbReference>
<dbReference type="Pfam" id="PF00144">
    <property type="entry name" value="Beta-lactamase"/>
    <property type="match status" value="1"/>
</dbReference>
<sequence length="319" mass="36473">MKQNAQYWDNITKTIQSQYSNIRGISVVYNNETVYEQFFKTRAPEQKFNVASVTKSIVSLLIGIAIDQGHIPSIDDKVMTYFPEYHFNDTNRIRDSITIKNLLTMTAPYPFPAWNEPFLRMARSEDWVEYSLGTLGKGCRVGTFKYSTSGTHILSALLTKATGMSAREYANQNLFKPIGIEEIPLYPMKFDQEHIFGNKVRGWVSDPLGYSTGGWGLNLSISDMVKIGQLCLQRGVWNQKRIVSESWILESTTTDKNNYGYLWWIGDREREYIATGSGGNIIYVNEPDNLIIAIASTIISRPKDRKYLVEDIRTLLELK</sequence>
<dbReference type="InterPro" id="IPR050789">
    <property type="entry name" value="Diverse_Enzym_Activities"/>
</dbReference>
<evidence type="ECO:0000259" key="1">
    <source>
        <dbReference type="Pfam" id="PF00144"/>
    </source>
</evidence>
<proteinExistence type="predicted"/>
<dbReference type="GO" id="GO:0016787">
    <property type="term" value="F:hydrolase activity"/>
    <property type="evidence" value="ECO:0007669"/>
    <property type="project" value="UniProtKB-KW"/>
</dbReference>
<reference evidence="2 3" key="1">
    <citation type="submission" date="2020-08" db="EMBL/GenBank/DDBJ databases">
        <title>Genome sequence of Erysipelothrix inopinata DSM 15511T.</title>
        <authorList>
            <person name="Hyun D.-W."/>
            <person name="Bae J.-W."/>
        </authorList>
    </citation>
    <scope>NUCLEOTIDE SEQUENCE [LARGE SCALE GENOMIC DNA]</scope>
    <source>
        <strain evidence="2 3">DSM 15511</strain>
    </source>
</reference>
<dbReference type="Gene3D" id="3.40.710.10">
    <property type="entry name" value="DD-peptidase/beta-lactamase superfamily"/>
    <property type="match status" value="1"/>
</dbReference>